<dbReference type="EMBL" id="JACHIP010000022">
    <property type="protein sequence ID" value="MBB5060904.1"/>
    <property type="molecule type" value="Genomic_DNA"/>
</dbReference>
<feature type="region of interest" description="Disordered" evidence="5">
    <location>
        <begin position="421"/>
        <end position="450"/>
    </location>
</feature>
<keyword evidence="7" id="KW-1185">Reference proteome</keyword>
<dbReference type="Pfam" id="PF01547">
    <property type="entry name" value="SBP_bac_1"/>
    <property type="match status" value="1"/>
</dbReference>
<keyword evidence="4" id="KW-0732">Signal</keyword>
<dbReference type="SUPFAM" id="SSF53850">
    <property type="entry name" value="Periplasmic binding protein-like II"/>
    <property type="match status" value="1"/>
</dbReference>
<comment type="caution">
    <text evidence="6">The sequence shown here is derived from an EMBL/GenBank/DDBJ whole genome shotgun (WGS) entry which is preliminary data.</text>
</comment>
<dbReference type="RefSeq" id="WP_184223486.1">
    <property type="nucleotide sequence ID" value="NZ_JACHIP010000022.1"/>
</dbReference>
<evidence type="ECO:0000256" key="2">
    <source>
        <dbReference type="ARBA" id="ARBA00008520"/>
    </source>
</evidence>
<dbReference type="AlphaFoldDB" id="A0A7W8E708"/>
<evidence type="ECO:0000256" key="5">
    <source>
        <dbReference type="SAM" id="MobiDB-lite"/>
    </source>
</evidence>
<dbReference type="PANTHER" id="PTHR43649:SF34">
    <property type="entry name" value="ABC TRANSPORTER PERIPLASMIC-BINDING PROTEIN YCJN-RELATED"/>
    <property type="match status" value="1"/>
</dbReference>
<dbReference type="InterPro" id="IPR050490">
    <property type="entry name" value="Bact_solute-bd_prot1"/>
</dbReference>
<evidence type="ECO:0000313" key="6">
    <source>
        <dbReference type="EMBL" id="MBB5060904.1"/>
    </source>
</evidence>
<protein>
    <submittedName>
        <fullName evidence="6">Trehalose/maltose transport system substrate-binding protein</fullName>
    </submittedName>
</protein>
<dbReference type="Proteomes" id="UP000540989">
    <property type="component" value="Unassembled WGS sequence"/>
</dbReference>
<dbReference type="PANTHER" id="PTHR43649">
    <property type="entry name" value="ARABINOSE-BINDING PROTEIN-RELATED"/>
    <property type="match status" value="1"/>
</dbReference>
<gene>
    <name evidence="6" type="ORF">HDF16_005640</name>
</gene>
<name>A0A7W8E708_9BACT</name>
<feature type="compositionally biased region" description="Polar residues" evidence="5">
    <location>
        <begin position="378"/>
        <end position="397"/>
    </location>
</feature>
<evidence type="ECO:0000313" key="7">
    <source>
        <dbReference type="Proteomes" id="UP000540989"/>
    </source>
</evidence>
<feature type="region of interest" description="Disordered" evidence="5">
    <location>
        <begin position="362"/>
        <end position="397"/>
    </location>
</feature>
<proteinExistence type="inferred from homology"/>
<comment type="similarity">
    <text evidence="2">Belongs to the bacterial solute-binding protein 1 family.</text>
</comment>
<evidence type="ECO:0000256" key="1">
    <source>
        <dbReference type="ARBA" id="ARBA00004418"/>
    </source>
</evidence>
<sequence>MEGPTSANTRRSGVSLIRSTCATASLLVALLLGACRQSAPEPVTLNYFRLGWSQPDELPTAEPLSQRFTRETGIRLKNLPVPENTLDQLDLSRRLLEGNGTGPDVVNIDMIWSGVLEKDLVDLQPQSASEIGSIAPSLVPSYRVDKKLVAIPYQVQVGTLEYRADLLREYGYTHPPTTWDELEQMAEKIQRGERAKGNKDFWGYVWQGADSEALTCNALEWQASEGGGRIIEDDRTISVNNPAAIRSWQRARRWIGRISPPSVVAFRELDSINAFDSGKAAFNRVWGGTTITRGGQHRQFHGRPSPFETKTAYAIMPGGVAGSAGTLGGSGLAVSQHSPHVPDAIKLVRFLIQAQIQSNQAEDRAFVGTPQVPVDSEPSGSSKSNRNVSGVVNRPSSVVGNKYEDVSRAYISAVHSVLTGEKGAPEAAADLEKELARKTGFKTGPPRATE</sequence>
<accession>A0A7W8E708</accession>
<comment type="subcellular location">
    <subcellularLocation>
        <location evidence="1">Periplasm</location>
    </subcellularLocation>
</comment>
<keyword evidence="3" id="KW-0813">Transport</keyword>
<dbReference type="GO" id="GO:0042597">
    <property type="term" value="C:periplasmic space"/>
    <property type="evidence" value="ECO:0007669"/>
    <property type="project" value="UniProtKB-SubCell"/>
</dbReference>
<organism evidence="6 7">
    <name type="scientific">Granulicella aggregans</name>
    <dbReference type="NCBI Taxonomy" id="474949"/>
    <lineage>
        <taxon>Bacteria</taxon>
        <taxon>Pseudomonadati</taxon>
        <taxon>Acidobacteriota</taxon>
        <taxon>Terriglobia</taxon>
        <taxon>Terriglobales</taxon>
        <taxon>Acidobacteriaceae</taxon>
        <taxon>Granulicella</taxon>
    </lineage>
</organism>
<dbReference type="Gene3D" id="3.40.190.10">
    <property type="entry name" value="Periplasmic binding protein-like II"/>
    <property type="match status" value="2"/>
</dbReference>
<evidence type="ECO:0000256" key="4">
    <source>
        <dbReference type="ARBA" id="ARBA00022729"/>
    </source>
</evidence>
<evidence type="ECO:0000256" key="3">
    <source>
        <dbReference type="ARBA" id="ARBA00022448"/>
    </source>
</evidence>
<reference evidence="6 7" key="1">
    <citation type="submission" date="2020-08" db="EMBL/GenBank/DDBJ databases">
        <title>Genomic Encyclopedia of Type Strains, Phase IV (KMG-V): Genome sequencing to study the core and pangenomes of soil and plant-associated prokaryotes.</title>
        <authorList>
            <person name="Whitman W."/>
        </authorList>
    </citation>
    <scope>NUCLEOTIDE SEQUENCE [LARGE SCALE GENOMIC DNA]</scope>
    <source>
        <strain evidence="6 7">M8UP14</strain>
    </source>
</reference>
<dbReference type="InterPro" id="IPR006059">
    <property type="entry name" value="SBP"/>
</dbReference>